<comment type="caution">
    <text evidence="3">The sequence shown here is derived from an EMBL/GenBank/DDBJ whole genome shotgun (WGS) entry which is preliminary data.</text>
</comment>
<keyword evidence="1" id="KW-0812">Transmembrane</keyword>
<dbReference type="AlphaFoldDB" id="A0A7X3MMR4"/>
<keyword evidence="1" id="KW-1133">Transmembrane helix</keyword>
<feature type="transmembrane region" description="Helical" evidence="1">
    <location>
        <begin position="12"/>
        <end position="40"/>
    </location>
</feature>
<dbReference type="SUPFAM" id="SSF55874">
    <property type="entry name" value="ATPase domain of HSP90 chaperone/DNA topoisomerase II/histidine kinase"/>
    <property type="match status" value="1"/>
</dbReference>
<feature type="domain" description="Sensor histidine kinase NatK-like C-terminal" evidence="2">
    <location>
        <begin position="226"/>
        <end position="326"/>
    </location>
</feature>
<evidence type="ECO:0000256" key="1">
    <source>
        <dbReference type="SAM" id="Phobius"/>
    </source>
</evidence>
<dbReference type="Pfam" id="PF14501">
    <property type="entry name" value="HATPase_c_5"/>
    <property type="match status" value="1"/>
</dbReference>
<feature type="transmembrane region" description="Helical" evidence="1">
    <location>
        <begin position="52"/>
        <end position="70"/>
    </location>
</feature>
<keyword evidence="4" id="KW-1185">Reference proteome</keyword>
<dbReference type="CDD" id="cd16935">
    <property type="entry name" value="HATPase_AgrC-ComD-like"/>
    <property type="match status" value="1"/>
</dbReference>
<feature type="transmembrane region" description="Helical" evidence="1">
    <location>
        <begin position="90"/>
        <end position="108"/>
    </location>
</feature>
<dbReference type="RefSeq" id="WP_159757976.1">
    <property type="nucleotide sequence ID" value="NZ_WUQX01000003.1"/>
</dbReference>
<name>A0A7X3MMR4_9FIRM</name>
<keyword evidence="3" id="KW-0614">Plasmid</keyword>
<evidence type="ECO:0000313" key="3">
    <source>
        <dbReference type="EMBL" id="MXP79214.1"/>
    </source>
</evidence>
<evidence type="ECO:0000259" key="2">
    <source>
        <dbReference type="Pfam" id="PF14501"/>
    </source>
</evidence>
<dbReference type="PANTHER" id="PTHR40448:SF1">
    <property type="entry name" value="TWO-COMPONENT SENSOR HISTIDINE KINASE"/>
    <property type="match status" value="1"/>
</dbReference>
<dbReference type="PANTHER" id="PTHR40448">
    <property type="entry name" value="TWO-COMPONENT SENSOR HISTIDINE KINASE"/>
    <property type="match status" value="1"/>
</dbReference>
<dbReference type="GO" id="GO:0042802">
    <property type="term" value="F:identical protein binding"/>
    <property type="evidence" value="ECO:0007669"/>
    <property type="project" value="TreeGrafter"/>
</dbReference>
<dbReference type="Proteomes" id="UP000460412">
    <property type="component" value="Unassembled WGS sequence"/>
</dbReference>
<organism evidence="3 4">
    <name type="scientific">Sporofaciens musculi</name>
    <dbReference type="NCBI Taxonomy" id="2681861"/>
    <lineage>
        <taxon>Bacteria</taxon>
        <taxon>Bacillati</taxon>
        <taxon>Bacillota</taxon>
        <taxon>Clostridia</taxon>
        <taxon>Lachnospirales</taxon>
        <taxon>Lachnospiraceae</taxon>
        <taxon>Sporofaciens</taxon>
    </lineage>
</organism>
<keyword evidence="1" id="KW-0472">Membrane</keyword>
<evidence type="ECO:0000313" key="4">
    <source>
        <dbReference type="Proteomes" id="UP000460412"/>
    </source>
</evidence>
<dbReference type="Gene3D" id="3.30.565.10">
    <property type="entry name" value="Histidine kinase-like ATPase, C-terminal domain"/>
    <property type="match status" value="1"/>
</dbReference>
<proteinExistence type="predicted"/>
<reference evidence="3 4" key="1">
    <citation type="submission" date="2019-12" db="EMBL/GenBank/DDBJ databases">
        <title>Sporaefaciens musculi gen. nov., sp. nov., a novel bacterium isolated from the caecum of an obese mouse.</title>
        <authorList>
            <person name="Rasmussen T.S."/>
            <person name="Streidl T."/>
            <person name="Hitch T.C.A."/>
            <person name="Wortmann E."/>
            <person name="Deptula P."/>
            <person name="Hansen M."/>
            <person name="Nielsen D.S."/>
            <person name="Clavel T."/>
            <person name="Vogensen F.K."/>
        </authorList>
    </citation>
    <scope>NUCLEOTIDE SEQUENCE [LARGE SCALE GENOMIC DNA]</scope>
    <source>
        <strain evidence="3 4">WCA-9-b2</strain>
        <plasmid evidence="3">unnamed</plasmid>
    </source>
</reference>
<geneLocation type="plasmid" evidence="3">
    <name>unnamed</name>
</geneLocation>
<dbReference type="InterPro" id="IPR036890">
    <property type="entry name" value="HATPase_C_sf"/>
</dbReference>
<accession>A0A7X3MMR4</accession>
<dbReference type="EMBL" id="WUQX01000003">
    <property type="protein sequence ID" value="MXP79214.1"/>
    <property type="molecule type" value="Genomic_DNA"/>
</dbReference>
<protein>
    <submittedName>
        <fullName evidence="3">GHKL domain-containing protein</fullName>
    </submittedName>
</protein>
<gene>
    <name evidence="3" type="ORF">GN277_29095</name>
</gene>
<dbReference type="InterPro" id="IPR032834">
    <property type="entry name" value="NatK-like_C"/>
</dbReference>
<sequence length="326" mass="38051">MIVLRHEFKNVVYLYANSIMECILFFCVRLIVACCVYQIVRLKFEKAYIREFQNLLLAITIIMCFMLKYYQIAIVNMMFEGREQEAGTTGLSLIGVLLITLFTGIVFLKNKTLEKEKELLIMRDTMVTQKYTELEKAMEKNRQLSHDLKNHILVLKHFKMEENYEGIDKYIEEIEQNFFDTKRGVWTGNQIADMLLEQKRTLAEQEGITFTIQAVPIAEWLFDDSDTCSLLGNLLDNAIEACMRMDENANKWISVKIENQKQLLFIKTENSVKEAPVMEKGRLVSVKGDKMRHGYGLKNVERILNKYDGTIAYLSRDKAFQIKLLI</sequence>